<dbReference type="GO" id="GO:0071949">
    <property type="term" value="F:FAD binding"/>
    <property type="evidence" value="ECO:0007669"/>
    <property type="project" value="InterPro"/>
</dbReference>
<keyword evidence="2" id="KW-0274">FAD</keyword>
<keyword evidence="4" id="KW-0503">Monooxygenase</keyword>
<dbReference type="EMBL" id="JAOPGA020000300">
    <property type="protein sequence ID" value="KAL0478057.1"/>
    <property type="molecule type" value="Genomic_DNA"/>
</dbReference>
<dbReference type="SUPFAM" id="SSF51905">
    <property type="entry name" value="FAD/NAD(P)-binding domain"/>
    <property type="match status" value="1"/>
</dbReference>
<reference evidence="6 7" key="1">
    <citation type="submission" date="2024-03" db="EMBL/GenBank/DDBJ databases">
        <title>The Acrasis kona genome and developmental transcriptomes reveal deep origins of eukaryotic multicellular pathways.</title>
        <authorList>
            <person name="Sheikh S."/>
            <person name="Fu C.-J."/>
            <person name="Brown M.W."/>
            <person name="Baldauf S.L."/>
        </authorList>
    </citation>
    <scope>NUCLEOTIDE SEQUENCE [LARGE SCALE GENOMIC DNA]</scope>
    <source>
        <strain evidence="6 7">ATCC MYA-3509</strain>
    </source>
</reference>
<evidence type="ECO:0000313" key="6">
    <source>
        <dbReference type="EMBL" id="KAL0478057.1"/>
    </source>
</evidence>
<dbReference type="Proteomes" id="UP001431209">
    <property type="component" value="Unassembled WGS sequence"/>
</dbReference>
<accession>A0AAW2YPM3</accession>
<dbReference type="Pfam" id="PF01494">
    <property type="entry name" value="FAD_binding_3"/>
    <property type="match status" value="1"/>
</dbReference>
<evidence type="ECO:0000256" key="1">
    <source>
        <dbReference type="ARBA" id="ARBA00022630"/>
    </source>
</evidence>
<evidence type="ECO:0000313" key="7">
    <source>
        <dbReference type="Proteomes" id="UP001431209"/>
    </source>
</evidence>
<evidence type="ECO:0000256" key="2">
    <source>
        <dbReference type="ARBA" id="ARBA00022827"/>
    </source>
</evidence>
<gene>
    <name evidence="6" type="ORF">AKO1_012915</name>
</gene>
<dbReference type="PRINTS" id="PR00420">
    <property type="entry name" value="RNGMNOXGNASE"/>
</dbReference>
<dbReference type="AlphaFoldDB" id="A0AAW2YPM3"/>
<keyword evidence="3" id="KW-0560">Oxidoreductase</keyword>
<comment type="caution">
    <text evidence="6">The sequence shown here is derived from an EMBL/GenBank/DDBJ whole genome shotgun (WGS) entry which is preliminary data.</text>
</comment>
<dbReference type="PANTHER" id="PTHR46972">
    <property type="entry name" value="MONOOXYGENASE ASQM-RELATED"/>
    <property type="match status" value="1"/>
</dbReference>
<sequence length="365" mass="40747">MSSDFIIAGGGIGGIATAIALQKHGYNAVVFERDKDFSSRSQGYSLTIQHNGYRALEKLGVAQRVKDLSDGLEITGSTVMRSDGHTISSTKSNHFRFKNFIVSRQELRKCLLDALLPNTIFWGKEIVDYRTTPDGVSVLFSDGSYKQGRALIGCDGVRSEVSKRLVKSELRYLGVWAINGMSPHHGNELIADKSMQVLDGDNRVFIKPFNKQKCMWQLTFKVENAVSLSELCQDDLLQKSIAITKDWFRPVSLLISETMACDLRAGPIYDRDPLSKISKDHPYVTVLGDAIHPMSPFKGQGANQALCDSISLVESLLNNSDVAEAFVEYEREMLLRTRRLVLGSREAVRFLHTHDALTKRSNRKA</sequence>
<dbReference type="InterPro" id="IPR002938">
    <property type="entry name" value="FAD-bd"/>
</dbReference>
<feature type="domain" description="FAD-binding" evidence="5">
    <location>
        <begin position="5"/>
        <end position="318"/>
    </location>
</feature>
<dbReference type="Gene3D" id="3.50.50.60">
    <property type="entry name" value="FAD/NAD(P)-binding domain"/>
    <property type="match status" value="1"/>
</dbReference>
<evidence type="ECO:0000259" key="5">
    <source>
        <dbReference type="Pfam" id="PF01494"/>
    </source>
</evidence>
<keyword evidence="1" id="KW-0285">Flavoprotein</keyword>
<organism evidence="6 7">
    <name type="scientific">Acrasis kona</name>
    <dbReference type="NCBI Taxonomy" id="1008807"/>
    <lineage>
        <taxon>Eukaryota</taxon>
        <taxon>Discoba</taxon>
        <taxon>Heterolobosea</taxon>
        <taxon>Tetramitia</taxon>
        <taxon>Eutetramitia</taxon>
        <taxon>Acrasidae</taxon>
        <taxon>Acrasis</taxon>
    </lineage>
</organism>
<proteinExistence type="predicted"/>
<name>A0AAW2YPM3_9EUKA</name>
<dbReference type="GO" id="GO:0004497">
    <property type="term" value="F:monooxygenase activity"/>
    <property type="evidence" value="ECO:0007669"/>
    <property type="project" value="UniProtKB-KW"/>
</dbReference>
<evidence type="ECO:0000256" key="3">
    <source>
        <dbReference type="ARBA" id="ARBA00023002"/>
    </source>
</evidence>
<keyword evidence="7" id="KW-1185">Reference proteome</keyword>
<evidence type="ECO:0000256" key="4">
    <source>
        <dbReference type="ARBA" id="ARBA00023033"/>
    </source>
</evidence>
<dbReference type="InterPro" id="IPR036188">
    <property type="entry name" value="FAD/NAD-bd_sf"/>
</dbReference>
<protein>
    <recommendedName>
        <fullName evidence="5">FAD-binding domain-containing protein</fullName>
    </recommendedName>
</protein>
<dbReference type="PANTHER" id="PTHR46972:SF1">
    <property type="entry name" value="FAD DEPENDENT OXIDOREDUCTASE DOMAIN-CONTAINING PROTEIN"/>
    <property type="match status" value="1"/>
</dbReference>